<reference evidence="18 19" key="1">
    <citation type="submission" date="2018-08" db="EMBL/GenBank/DDBJ databases">
        <title>Draft genome of the lignicolous fungus Coniochaeta pulveracea.</title>
        <authorList>
            <person name="Borstlap C.J."/>
            <person name="De Witt R.N."/>
            <person name="Botha A."/>
            <person name="Volschenk H."/>
        </authorList>
    </citation>
    <scope>NUCLEOTIDE SEQUENCE [LARGE SCALE GENOMIC DNA]</scope>
    <source>
        <strain evidence="18 19">CAB683</strain>
    </source>
</reference>
<dbReference type="InterPro" id="IPR005103">
    <property type="entry name" value="AA9_LPMO"/>
</dbReference>
<evidence type="ECO:0000256" key="12">
    <source>
        <dbReference type="ARBA" id="ARBA00023326"/>
    </source>
</evidence>
<evidence type="ECO:0000256" key="10">
    <source>
        <dbReference type="ARBA" id="ARBA00023157"/>
    </source>
</evidence>
<dbReference type="EMBL" id="QVQW01000002">
    <property type="protein sequence ID" value="RKU49290.1"/>
    <property type="molecule type" value="Genomic_DNA"/>
</dbReference>
<dbReference type="PANTHER" id="PTHR33353">
    <property type="entry name" value="PUTATIVE (AFU_ORTHOLOGUE AFUA_1G12560)-RELATED"/>
    <property type="match status" value="1"/>
</dbReference>
<evidence type="ECO:0000256" key="5">
    <source>
        <dbReference type="ARBA" id="ARBA00022729"/>
    </source>
</evidence>
<evidence type="ECO:0000259" key="17">
    <source>
        <dbReference type="Pfam" id="PF03443"/>
    </source>
</evidence>
<evidence type="ECO:0000256" key="6">
    <source>
        <dbReference type="ARBA" id="ARBA00023001"/>
    </source>
</evidence>
<keyword evidence="6" id="KW-0136">Cellulose degradation</keyword>
<keyword evidence="11" id="KW-0119">Carbohydrate metabolism</keyword>
<keyword evidence="4" id="KW-0479">Metal-binding</keyword>
<dbReference type="GO" id="GO:0005576">
    <property type="term" value="C:extracellular region"/>
    <property type="evidence" value="ECO:0007669"/>
    <property type="project" value="UniProtKB-SubCell"/>
</dbReference>
<dbReference type="InterPro" id="IPR049892">
    <property type="entry name" value="AA9"/>
</dbReference>
<keyword evidence="9" id="KW-0503">Monooxygenase</keyword>
<dbReference type="EC" id="1.14.99.56" evidence="15"/>
<keyword evidence="19" id="KW-1185">Reference proteome</keyword>
<dbReference type="OrthoDB" id="4849160at2759"/>
<dbReference type="GO" id="GO:0046872">
    <property type="term" value="F:metal ion binding"/>
    <property type="evidence" value="ECO:0007669"/>
    <property type="project" value="UniProtKB-KW"/>
</dbReference>
<comment type="caution">
    <text evidence="18">The sequence shown here is derived from an EMBL/GenBank/DDBJ whole genome shotgun (WGS) entry which is preliminary data.</text>
</comment>
<evidence type="ECO:0000256" key="14">
    <source>
        <dbReference type="ARBA" id="ARBA00045077"/>
    </source>
</evidence>
<comment type="catalytic activity">
    <reaction evidence="14">
        <text>[(1-&gt;4)-beta-D-glucosyl]n+m + reduced acceptor + O2 = 4-dehydro-beta-D-glucosyl-[(1-&gt;4)-beta-D-glucosyl]n-1 + [(1-&gt;4)-beta-D-glucosyl]m + acceptor + H2O.</text>
        <dbReference type="EC" id="1.14.99.56"/>
    </reaction>
</comment>
<dbReference type="CDD" id="cd21175">
    <property type="entry name" value="LPMO_AA9"/>
    <property type="match status" value="1"/>
</dbReference>
<dbReference type="Gene3D" id="2.70.50.70">
    <property type="match status" value="1"/>
</dbReference>
<keyword evidence="3" id="KW-0964">Secreted</keyword>
<evidence type="ECO:0000256" key="16">
    <source>
        <dbReference type="SAM" id="SignalP"/>
    </source>
</evidence>
<evidence type="ECO:0000256" key="9">
    <source>
        <dbReference type="ARBA" id="ARBA00023033"/>
    </source>
</evidence>
<dbReference type="Proteomes" id="UP000275385">
    <property type="component" value="Unassembled WGS sequence"/>
</dbReference>
<dbReference type="PANTHER" id="PTHR33353:SF36">
    <property type="entry name" value="ENDO-BETA-1,4-GLUCANASE D"/>
    <property type="match status" value="1"/>
</dbReference>
<sequence>MASPASRALLAALTTAATVIAHGHVNDIIVDGVQWPSYNPLVFPYMSNPPKVVGWTTDQTDDGFIAPSAFTSSDIICHKNASNAGGHAIVAAGDKVFIQWSTWPVSHRGPVIDYLASCGSDGCETVDKTTLKFFKIDETGLIDGSSAPGTWASDQLIANNNSWMVEIPPAIKPGYYVLRHEIIALHDAAYDDGAQAYPQCFNLEVTGGGNDSPDGVLGTSLYDASDPGVLINIYTPLSAYTIPGPALYTGAVHIEQASSVATATSSAVTGLVSSAAASATTSSDTQLTSSTAAAASSVTIGVSATSTAESSATVVSVVALATEVVSATESSVAAASTEDALLTTAAASTTTATPVEGGSCAAKRVHARHVRVH</sequence>
<evidence type="ECO:0000256" key="3">
    <source>
        <dbReference type="ARBA" id="ARBA00022525"/>
    </source>
</evidence>
<evidence type="ECO:0000313" key="18">
    <source>
        <dbReference type="EMBL" id="RKU49290.1"/>
    </source>
</evidence>
<accession>A0A420YN37</accession>
<protein>
    <recommendedName>
        <fullName evidence="15">lytic cellulose monooxygenase (C4-dehydrogenating)</fullName>
        <ecNumber evidence="15">1.14.99.56</ecNumber>
    </recommendedName>
</protein>
<evidence type="ECO:0000256" key="13">
    <source>
        <dbReference type="ARBA" id="ARBA00044502"/>
    </source>
</evidence>
<keyword evidence="8" id="KW-0186">Copper</keyword>
<evidence type="ECO:0000256" key="1">
    <source>
        <dbReference type="ARBA" id="ARBA00001973"/>
    </source>
</evidence>
<keyword evidence="10" id="KW-1015">Disulfide bond</keyword>
<name>A0A420YN37_9PEZI</name>
<feature type="signal peptide" evidence="16">
    <location>
        <begin position="1"/>
        <end position="21"/>
    </location>
</feature>
<feature type="domain" description="Auxiliary Activity family 9 catalytic" evidence="17">
    <location>
        <begin position="22"/>
        <end position="237"/>
    </location>
</feature>
<evidence type="ECO:0000256" key="2">
    <source>
        <dbReference type="ARBA" id="ARBA00004613"/>
    </source>
</evidence>
<evidence type="ECO:0000256" key="4">
    <source>
        <dbReference type="ARBA" id="ARBA00022723"/>
    </source>
</evidence>
<feature type="chain" id="PRO_5019225920" description="lytic cellulose monooxygenase (C4-dehydrogenating)" evidence="16">
    <location>
        <begin position="22"/>
        <end position="373"/>
    </location>
</feature>
<proteinExistence type="inferred from homology"/>
<comment type="cofactor">
    <cofactor evidence="1">
        <name>Cu(2+)</name>
        <dbReference type="ChEBI" id="CHEBI:29036"/>
    </cofactor>
</comment>
<dbReference type="AlphaFoldDB" id="A0A420YN37"/>
<keyword evidence="12" id="KW-0624">Polysaccharide degradation</keyword>
<evidence type="ECO:0000256" key="15">
    <source>
        <dbReference type="ARBA" id="ARBA00047174"/>
    </source>
</evidence>
<comment type="subcellular location">
    <subcellularLocation>
        <location evidence="2">Secreted</location>
    </subcellularLocation>
</comment>
<dbReference type="GO" id="GO:0030245">
    <property type="term" value="P:cellulose catabolic process"/>
    <property type="evidence" value="ECO:0007669"/>
    <property type="project" value="UniProtKB-KW"/>
</dbReference>
<organism evidence="18 19">
    <name type="scientific">Coniochaeta pulveracea</name>
    <dbReference type="NCBI Taxonomy" id="177199"/>
    <lineage>
        <taxon>Eukaryota</taxon>
        <taxon>Fungi</taxon>
        <taxon>Dikarya</taxon>
        <taxon>Ascomycota</taxon>
        <taxon>Pezizomycotina</taxon>
        <taxon>Sordariomycetes</taxon>
        <taxon>Sordariomycetidae</taxon>
        <taxon>Coniochaetales</taxon>
        <taxon>Coniochaetaceae</taxon>
        <taxon>Coniochaeta</taxon>
    </lineage>
</organism>
<evidence type="ECO:0000256" key="11">
    <source>
        <dbReference type="ARBA" id="ARBA00023277"/>
    </source>
</evidence>
<keyword evidence="5 16" id="KW-0732">Signal</keyword>
<comment type="similarity">
    <text evidence="13">Belongs to the polysaccharide monooxygenase AA9 family.</text>
</comment>
<keyword evidence="7" id="KW-0560">Oxidoreductase</keyword>
<dbReference type="Pfam" id="PF03443">
    <property type="entry name" value="AA9"/>
    <property type="match status" value="1"/>
</dbReference>
<evidence type="ECO:0000256" key="7">
    <source>
        <dbReference type="ARBA" id="ARBA00023002"/>
    </source>
</evidence>
<gene>
    <name evidence="18" type="ORF">DL546_009783</name>
</gene>
<evidence type="ECO:0000256" key="8">
    <source>
        <dbReference type="ARBA" id="ARBA00023008"/>
    </source>
</evidence>
<evidence type="ECO:0000313" key="19">
    <source>
        <dbReference type="Proteomes" id="UP000275385"/>
    </source>
</evidence>
<dbReference type="STRING" id="177199.A0A420YN37"/>
<dbReference type="GO" id="GO:0004497">
    <property type="term" value="F:monooxygenase activity"/>
    <property type="evidence" value="ECO:0007669"/>
    <property type="project" value="UniProtKB-KW"/>
</dbReference>